<dbReference type="Pfam" id="PF13374">
    <property type="entry name" value="TPR_10"/>
    <property type="match status" value="1"/>
</dbReference>
<dbReference type="PANTHER" id="PTHR44943">
    <property type="entry name" value="CELLULOSE SYNTHASE OPERON PROTEIN C"/>
    <property type="match status" value="1"/>
</dbReference>
<organism evidence="4 5">
    <name type="scientific">Thanatephorus cucumeris (strain AG1-IB / isolate 7/3/14)</name>
    <name type="common">Lettuce bottom rot fungus</name>
    <name type="synonym">Rhizoctonia solani</name>
    <dbReference type="NCBI Taxonomy" id="1108050"/>
    <lineage>
        <taxon>Eukaryota</taxon>
        <taxon>Fungi</taxon>
        <taxon>Dikarya</taxon>
        <taxon>Basidiomycota</taxon>
        <taxon>Agaricomycotina</taxon>
        <taxon>Agaricomycetes</taxon>
        <taxon>Cantharellales</taxon>
        <taxon>Ceratobasidiaceae</taxon>
        <taxon>Rhizoctonia</taxon>
        <taxon>Rhizoctonia solani AG-1</taxon>
    </lineage>
</organism>
<dbReference type="Pfam" id="PF12770">
    <property type="entry name" value="CHAT"/>
    <property type="match status" value="1"/>
</dbReference>
<keyword evidence="2" id="KW-0802">TPR repeat</keyword>
<keyword evidence="5" id="KW-1185">Reference proteome</keyword>
<gene>
    <name evidence="4" type="ORF">RSOLAG1IB_07271</name>
</gene>
<accession>A0A0B7FEU8</accession>
<protein>
    <recommendedName>
        <fullName evidence="3">CHAT domain-containing protein</fullName>
    </recommendedName>
</protein>
<dbReference type="Gene3D" id="1.25.40.10">
    <property type="entry name" value="Tetratricopeptide repeat domain"/>
    <property type="match status" value="3"/>
</dbReference>
<evidence type="ECO:0000313" key="5">
    <source>
        <dbReference type="Proteomes" id="UP000059188"/>
    </source>
</evidence>
<evidence type="ECO:0000313" key="4">
    <source>
        <dbReference type="EMBL" id="CEL54737.1"/>
    </source>
</evidence>
<evidence type="ECO:0000256" key="1">
    <source>
        <dbReference type="ARBA" id="ARBA00022737"/>
    </source>
</evidence>
<reference evidence="4 5" key="1">
    <citation type="submission" date="2014-11" db="EMBL/GenBank/DDBJ databases">
        <authorList>
            <person name="Wibberg Daniel"/>
        </authorList>
    </citation>
    <scope>NUCLEOTIDE SEQUENCE [LARGE SCALE GENOMIC DNA]</scope>
    <source>
        <strain evidence="4">Rhizoctonia solani AG1-IB 7/3/14</strain>
    </source>
</reference>
<dbReference type="InterPro" id="IPR024983">
    <property type="entry name" value="CHAT_dom"/>
</dbReference>
<evidence type="ECO:0000259" key="3">
    <source>
        <dbReference type="Pfam" id="PF12770"/>
    </source>
</evidence>
<proteinExistence type="predicted"/>
<dbReference type="OrthoDB" id="9991317at2759"/>
<dbReference type="InterPro" id="IPR011990">
    <property type="entry name" value="TPR-like_helical_dom_sf"/>
</dbReference>
<dbReference type="PANTHER" id="PTHR44943:SF4">
    <property type="entry name" value="TPR REPEAT-CONTAINING PROTEIN MJ0798"/>
    <property type="match status" value="1"/>
</dbReference>
<dbReference type="EMBL" id="LN679117">
    <property type="protein sequence ID" value="CEL54737.1"/>
    <property type="molecule type" value="Genomic_DNA"/>
</dbReference>
<dbReference type="SUPFAM" id="SSF81901">
    <property type="entry name" value="HCP-like"/>
    <property type="match status" value="2"/>
</dbReference>
<dbReference type="STRING" id="1108050.A0A0B7FEU8"/>
<feature type="domain" description="CHAT" evidence="3">
    <location>
        <begin position="815"/>
        <end position="1089"/>
    </location>
</feature>
<name>A0A0B7FEU8_THACB</name>
<keyword evidence="1" id="KW-0677">Repeat</keyword>
<sequence length="1090" mass="121298">MVIRCQARAETLAESNSDRGGLISNLGTSYLSRFRRSGDREDLNASIACHLKALQIIHQEHEYAPIISHGLGNSYYTRFQLTHDPEDIKKSIEFYIQAIDLTPQGHPYRPGQLDSLGQSYCTKFARFGEPSDIEKAIELQSQALELAAPSNPHISGWLRNLGISYKTRFARLSQLEDIKKAIEILTRAIEYTPKGHPNMSALLATLGEAHQHQFYGAGNPEDLDLAISYLTQVISSAPNDYTHKHIRLSALGNSYMSRFQRLGVAEDLEKAIELLSKALALKPTSMEDLELMQSIGNTYSLRFEYLGQLNDVDEAINYLTRAEALASDYHIAMPSILTSLGSAYMRRFVRLENLDDMEKALKCQTRALGLQPPGCDGTAVILNNLATIHTCRFNRSRKQAHMDEALKCLTQAASLLSENHPGLPGILHNLADLYMTRYRLWPNLEDIDTSIGYQTRAVVLTPEGHAQLPNYTNSLGSFYRRRYKEQGKLEDIDQAIHWQSRSVTLTPEEHARMPLWLSNLADSFLDRTRNESDKSSFYGAIECYRKCAQHSALSPGEQLNSAISWAKLASVSKLSASALEAYQTAMELVPHVVWLGTKIGKRYKDTRKIKDLASDAAAFALAVGKYDLALEWLEEGRAVIWNQMLQLRNPFDDLAAVDPPMAENLRQVASELQDAISPSETHSIPLSDTIAHERAIQKHHRLAENYQALVSAARKIPGFQDFLRPARASALVGTAQSGPLVIVNVSESRCDALIICPGTAHIMHIPLSSLSLNAITSARDQLDQSLRRNRVRDRGVRKKPNEEDKDMFDQVLIMLWTCIAKPVLDALEFTPTVKDLPHITWCTTGALSFLPIHAAGYYDRPEAKLSDYAISSYAPTLSILLSARSSSPELPGGILAVGQEATPGKVPLPGTKKELENIKKHVRKPIVYSQLDDSYATSRSVLSAIEHHAWVHFACHAHQNPYDPVKSGFFLHEDTLDLERIAHIPSRNKGLAFLSACQTATGDHELPDEAVHLASGMLMAGYSSVIATMWSIMDEDAPVIADEVYSRVLEGGRMDTGGAARALHQAVCRLREKVGDQEFSRWVPYIHMGV</sequence>
<dbReference type="InterPro" id="IPR051685">
    <property type="entry name" value="Ycf3/AcsC/BcsC/TPR_MFPF"/>
</dbReference>
<dbReference type="Proteomes" id="UP000059188">
    <property type="component" value="Unassembled WGS sequence"/>
</dbReference>
<evidence type="ECO:0000256" key="2">
    <source>
        <dbReference type="ARBA" id="ARBA00022803"/>
    </source>
</evidence>
<dbReference type="AlphaFoldDB" id="A0A0B7FEU8"/>